<keyword evidence="9" id="KW-0902">Two-component regulatory system</keyword>
<evidence type="ECO:0000256" key="2">
    <source>
        <dbReference type="ARBA" id="ARBA00004370"/>
    </source>
</evidence>
<proteinExistence type="predicted"/>
<dbReference type="OrthoDB" id="368131at2"/>
<evidence type="ECO:0000256" key="5">
    <source>
        <dbReference type="ARBA" id="ARBA00022679"/>
    </source>
</evidence>
<dbReference type="InterPro" id="IPR005467">
    <property type="entry name" value="His_kinase_dom"/>
</dbReference>
<dbReference type="InterPro" id="IPR050351">
    <property type="entry name" value="BphY/WalK/GraS-like"/>
</dbReference>
<dbReference type="GO" id="GO:0000155">
    <property type="term" value="F:phosphorelay sensor kinase activity"/>
    <property type="evidence" value="ECO:0007669"/>
    <property type="project" value="InterPro"/>
</dbReference>
<comment type="subcellular location">
    <subcellularLocation>
        <location evidence="2">Membrane</location>
    </subcellularLocation>
</comment>
<keyword evidence="13" id="KW-1185">Reference proteome</keyword>
<evidence type="ECO:0000259" key="11">
    <source>
        <dbReference type="PROSITE" id="PS50109"/>
    </source>
</evidence>
<feature type="domain" description="Histidine kinase" evidence="11">
    <location>
        <begin position="352"/>
        <end position="579"/>
    </location>
</feature>
<keyword evidence="4" id="KW-0597">Phosphoprotein</keyword>
<keyword evidence="10" id="KW-0812">Transmembrane</keyword>
<dbReference type="EMBL" id="FXTI01000001">
    <property type="protein sequence ID" value="SMO32702.1"/>
    <property type="molecule type" value="Genomic_DNA"/>
</dbReference>
<evidence type="ECO:0000256" key="7">
    <source>
        <dbReference type="ARBA" id="ARBA00022777"/>
    </source>
</evidence>
<dbReference type="InterPro" id="IPR036890">
    <property type="entry name" value="HATPase_C_sf"/>
</dbReference>
<evidence type="ECO:0000256" key="4">
    <source>
        <dbReference type="ARBA" id="ARBA00022553"/>
    </source>
</evidence>
<evidence type="ECO:0000256" key="8">
    <source>
        <dbReference type="ARBA" id="ARBA00022840"/>
    </source>
</evidence>
<dbReference type="Proteomes" id="UP000315636">
    <property type="component" value="Unassembled WGS sequence"/>
</dbReference>
<dbReference type="Gene3D" id="1.10.287.130">
    <property type="match status" value="1"/>
</dbReference>
<keyword evidence="8" id="KW-0067">ATP-binding</keyword>
<evidence type="ECO:0000256" key="1">
    <source>
        <dbReference type="ARBA" id="ARBA00000085"/>
    </source>
</evidence>
<keyword evidence="10" id="KW-0472">Membrane</keyword>
<dbReference type="SMART" id="SM00388">
    <property type="entry name" value="HisKA"/>
    <property type="match status" value="1"/>
</dbReference>
<dbReference type="EC" id="2.7.13.3" evidence="3"/>
<dbReference type="RefSeq" id="WP_142503782.1">
    <property type="nucleotide sequence ID" value="NZ_FXTI01000001.1"/>
</dbReference>
<keyword evidence="6" id="KW-0547">Nucleotide-binding</keyword>
<dbReference type="Pfam" id="PF00512">
    <property type="entry name" value="HisKA"/>
    <property type="match status" value="1"/>
</dbReference>
<dbReference type="PRINTS" id="PR00344">
    <property type="entry name" value="BCTRLSENSOR"/>
</dbReference>
<dbReference type="GO" id="GO:0005524">
    <property type="term" value="F:ATP binding"/>
    <property type="evidence" value="ECO:0007669"/>
    <property type="project" value="UniProtKB-KW"/>
</dbReference>
<reference evidence="12 13" key="1">
    <citation type="submission" date="2017-05" db="EMBL/GenBank/DDBJ databases">
        <authorList>
            <person name="Varghese N."/>
            <person name="Submissions S."/>
        </authorList>
    </citation>
    <scope>NUCLEOTIDE SEQUENCE [LARGE SCALE GENOMIC DNA]</scope>
    <source>
        <strain evidence="12 13">DSM 45474</strain>
    </source>
</reference>
<evidence type="ECO:0000256" key="6">
    <source>
        <dbReference type="ARBA" id="ARBA00022741"/>
    </source>
</evidence>
<dbReference type="InterPro" id="IPR003594">
    <property type="entry name" value="HATPase_dom"/>
</dbReference>
<protein>
    <recommendedName>
        <fullName evidence="3">histidine kinase</fullName>
        <ecNumber evidence="3">2.7.13.3</ecNumber>
    </recommendedName>
</protein>
<evidence type="ECO:0000256" key="9">
    <source>
        <dbReference type="ARBA" id="ARBA00023012"/>
    </source>
</evidence>
<dbReference type="CDD" id="cd00075">
    <property type="entry name" value="HATPase"/>
    <property type="match status" value="1"/>
</dbReference>
<dbReference type="GO" id="GO:0016036">
    <property type="term" value="P:cellular response to phosphate starvation"/>
    <property type="evidence" value="ECO:0007669"/>
    <property type="project" value="TreeGrafter"/>
</dbReference>
<keyword evidence="5" id="KW-0808">Transferase</keyword>
<dbReference type="SMART" id="SM00387">
    <property type="entry name" value="HATPase_c"/>
    <property type="match status" value="1"/>
</dbReference>
<dbReference type="PROSITE" id="PS50109">
    <property type="entry name" value="HIS_KIN"/>
    <property type="match status" value="1"/>
</dbReference>
<dbReference type="Pfam" id="PF02518">
    <property type="entry name" value="HATPase_c"/>
    <property type="match status" value="1"/>
</dbReference>
<dbReference type="PANTHER" id="PTHR45453:SF1">
    <property type="entry name" value="PHOSPHATE REGULON SENSOR PROTEIN PHOR"/>
    <property type="match status" value="1"/>
</dbReference>
<dbReference type="GO" id="GO:0005886">
    <property type="term" value="C:plasma membrane"/>
    <property type="evidence" value="ECO:0007669"/>
    <property type="project" value="TreeGrafter"/>
</dbReference>
<evidence type="ECO:0000256" key="3">
    <source>
        <dbReference type="ARBA" id="ARBA00012438"/>
    </source>
</evidence>
<dbReference type="GO" id="GO:0004721">
    <property type="term" value="F:phosphoprotein phosphatase activity"/>
    <property type="evidence" value="ECO:0007669"/>
    <property type="project" value="TreeGrafter"/>
</dbReference>
<dbReference type="InterPro" id="IPR003661">
    <property type="entry name" value="HisK_dim/P_dom"/>
</dbReference>
<dbReference type="PANTHER" id="PTHR45453">
    <property type="entry name" value="PHOSPHATE REGULON SENSOR PROTEIN PHOR"/>
    <property type="match status" value="1"/>
</dbReference>
<dbReference type="FunFam" id="1.10.287.130:FF:000082">
    <property type="entry name" value="Sensor histidine kinase YvrG"/>
    <property type="match status" value="1"/>
</dbReference>
<evidence type="ECO:0000256" key="10">
    <source>
        <dbReference type="SAM" id="Phobius"/>
    </source>
</evidence>
<evidence type="ECO:0000313" key="13">
    <source>
        <dbReference type="Proteomes" id="UP000315636"/>
    </source>
</evidence>
<name>A0A521AD11_9BACL</name>
<organism evidence="12 13">
    <name type="scientific">Melghirimyces algeriensis</name>
    <dbReference type="NCBI Taxonomy" id="910412"/>
    <lineage>
        <taxon>Bacteria</taxon>
        <taxon>Bacillati</taxon>
        <taxon>Bacillota</taxon>
        <taxon>Bacilli</taxon>
        <taxon>Bacillales</taxon>
        <taxon>Thermoactinomycetaceae</taxon>
        <taxon>Melghirimyces</taxon>
    </lineage>
</organism>
<dbReference type="SUPFAM" id="SSF47384">
    <property type="entry name" value="Homodimeric domain of signal transducing histidine kinase"/>
    <property type="match status" value="1"/>
</dbReference>
<dbReference type="AlphaFoldDB" id="A0A521AD11"/>
<dbReference type="SUPFAM" id="SSF55874">
    <property type="entry name" value="ATPase domain of HSP90 chaperone/DNA topoisomerase II/histidine kinase"/>
    <property type="match status" value="1"/>
</dbReference>
<comment type="catalytic activity">
    <reaction evidence="1">
        <text>ATP + protein L-histidine = ADP + protein N-phospho-L-histidine.</text>
        <dbReference type="EC" id="2.7.13.3"/>
    </reaction>
</comment>
<accession>A0A521AD11</accession>
<evidence type="ECO:0000313" key="12">
    <source>
        <dbReference type="EMBL" id="SMO32702.1"/>
    </source>
</evidence>
<keyword evidence="10" id="KW-1133">Transmembrane helix</keyword>
<dbReference type="Gene3D" id="3.30.565.10">
    <property type="entry name" value="Histidine kinase-like ATPase, C-terminal domain"/>
    <property type="match status" value="1"/>
</dbReference>
<dbReference type="CDD" id="cd00082">
    <property type="entry name" value="HisKA"/>
    <property type="match status" value="1"/>
</dbReference>
<sequence length="580" mass="67466">MISLKTRLTIRFLLLLIACLLTVPLSYLMTVIIYNVYYEGGNNETYQDNFYVGDWLREIVNETTYKQEKAQVSPAVIKQLKERNAWLQILDHQGREIYRFGVPPSWPKRLTAGQLAEEEAMDRGLSTWHAPKNGEDLTWVLRLQSYIHLKYMAQDVKRNGESLQLPQQWKNRLQKEKAWVQVLNDKGKEIYQFHRPANQPTQLSPGKLLEKKQILSEDSRSQIWYDPDHKETWIYGVNEIDFKEKLIEIGQMGTTGMMLIWIIVVSWWYGRQLGKPLLHIMGWIQSLARGAYIEPTDRDGSLPSRNTDGKLTRPYRIYRDVIEAMDHLTKTLKQSEVERKRLETTREEWITGVSHDMKTPLSSVKGYATLLETEHYQWTADEVRSHARVIREKSEHMERLLEDLNLTYRLKNDVLPLSKEPTQVKELVRRVAVDLANHKLAKQAEIQFHAPEGERLLYPLDPHWFKRAIDNMAINALVHNPPNTQVILEVKGDSFQQEPSVLYPGIYIRIRDNGHGMDEETQQNLFKRYYRGTHTHTSEGTGLGLAIAEQLIRAHGGSINVHSVQDKGTTMEIYLPPLQN</sequence>
<dbReference type="InterPro" id="IPR004358">
    <property type="entry name" value="Sig_transdc_His_kin-like_C"/>
</dbReference>
<feature type="transmembrane region" description="Helical" evidence="10">
    <location>
        <begin position="12"/>
        <end position="37"/>
    </location>
</feature>
<gene>
    <name evidence="12" type="ORF">SAMN06264849_10163</name>
</gene>
<keyword evidence="7 12" id="KW-0418">Kinase</keyword>
<dbReference type="InterPro" id="IPR036097">
    <property type="entry name" value="HisK_dim/P_sf"/>
</dbReference>